<keyword evidence="3" id="KW-0238">DNA-binding</keyword>
<dbReference type="Proteomes" id="UP000236161">
    <property type="component" value="Unassembled WGS sequence"/>
</dbReference>
<accession>A0A2I0ATT9</accession>
<proteinExistence type="predicted"/>
<feature type="compositionally biased region" description="Polar residues" evidence="6">
    <location>
        <begin position="104"/>
        <end position="113"/>
    </location>
</feature>
<dbReference type="OrthoDB" id="1888929at2759"/>
<dbReference type="Gene3D" id="2.20.25.80">
    <property type="entry name" value="WRKY domain"/>
    <property type="match status" value="1"/>
</dbReference>
<dbReference type="PANTHER" id="PTHR32096:SF133">
    <property type="entry name" value="WRKY TRANSCRIPTION FACTOR 41-RELATED"/>
    <property type="match status" value="1"/>
</dbReference>
<keyword evidence="2" id="KW-0805">Transcription regulation</keyword>
<dbReference type="InterPro" id="IPR036576">
    <property type="entry name" value="WRKY_dom_sf"/>
</dbReference>
<evidence type="ECO:0000313" key="8">
    <source>
        <dbReference type="EMBL" id="PKA58961.1"/>
    </source>
</evidence>
<keyword evidence="5" id="KW-0539">Nucleus</keyword>
<evidence type="ECO:0000259" key="7">
    <source>
        <dbReference type="PROSITE" id="PS50811"/>
    </source>
</evidence>
<dbReference type="EMBL" id="KZ451950">
    <property type="protein sequence ID" value="PKA58961.1"/>
    <property type="molecule type" value="Genomic_DNA"/>
</dbReference>
<feature type="region of interest" description="Disordered" evidence="6">
    <location>
        <begin position="54"/>
        <end position="113"/>
    </location>
</feature>
<organism evidence="8 9">
    <name type="scientific">Apostasia shenzhenica</name>
    <dbReference type="NCBI Taxonomy" id="1088818"/>
    <lineage>
        <taxon>Eukaryota</taxon>
        <taxon>Viridiplantae</taxon>
        <taxon>Streptophyta</taxon>
        <taxon>Embryophyta</taxon>
        <taxon>Tracheophyta</taxon>
        <taxon>Spermatophyta</taxon>
        <taxon>Magnoliopsida</taxon>
        <taxon>Liliopsida</taxon>
        <taxon>Asparagales</taxon>
        <taxon>Orchidaceae</taxon>
        <taxon>Apostasioideae</taxon>
        <taxon>Apostasia</taxon>
    </lineage>
</organism>
<sequence length="237" mass="25963">MPRWNGQVRVSSGASVEAPTDDGHSWRKYGQKDILGSKFPRCTHRHTHGCLATKQVQRSDEDPSIFDISYRGAHTCSQDHRLPTAGPPPEDRTLQRISPPIPTSDRQQPQPLSSQILRTSLKVEIEGLSSDDHQLGSSPSFSFPSTPESCTNKPENHLLWNYSQAFLTAASPETRFFSPPSPLVVNNSGAGEARLQSSEVSGILSAAAPATSSQPFAVVFQPEQLEFDAEFPFDFSS</sequence>
<feature type="region of interest" description="Disordered" evidence="6">
    <location>
        <begin position="1"/>
        <end position="29"/>
    </location>
</feature>
<evidence type="ECO:0000256" key="1">
    <source>
        <dbReference type="ARBA" id="ARBA00004123"/>
    </source>
</evidence>
<keyword evidence="9" id="KW-1185">Reference proteome</keyword>
<dbReference type="PANTHER" id="PTHR32096">
    <property type="entry name" value="WRKY TRANSCRIPTION FACTOR 30-RELATED-RELATED"/>
    <property type="match status" value="1"/>
</dbReference>
<evidence type="ECO:0000256" key="5">
    <source>
        <dbReference type="ARBA" id="ARBA00023242"/>
    </source>
</evidence>
<evidence type="ECO:0000313" key="9">
    <source>
        <dbReference type="Proteomes" id="UP000236161"/>
    </source>
</evidence>
<comment type="subcellular location">
    <subcellularLocation>
        <location evidence="1">Nucleus</location>
    </subcellularLocation>
</comment>
<dbReference type="STRING" id="1088818.A0A2I0ATT9"/>
<dbReference type="Pfam" id="PF03106">
    <property type="entry name" value="WRKY"/>
    <property type="match status" value="1"/>
</dbReference>
<dbReference type="InterPro" id="IPR003657">
    <property type="entry name" value="WRKY_dom"/>
</dbReference>
<reference evidence="8 9" key="1">
    <citation type="journal article" date="2017" name="Nature">
        <title>The Apostasia genome and the evolution of orchids.</title>
        <authorList>
            <person name="Zhang G.Q."/>
            <person name="Liu K.W."/>
            <person name="Li Z."/>
            <person name="Lohaus R."/>
            <person name="Hsiao Y.Y."/>
            <person name="Niu S.C."/>
            <person name="Wang J.Y."/>
            <person name="Lin Y.C."/>
            <person name="Xu Q."/>
            <person name="Chen L.J."/>
            <person name="Yoshida K."/>
            <person name="Fujiwara S."/>
            <person name="Wang Z.W."/>
            <person name="Zhang Y.Q."/>
            <person name="Mitsuda N."/>
            <person name="Wang M."/>
            <person name="Liu G.H."/>
            <person name="Pecoraro L."/>
            <person name="Huang H.X."/>
            <person name="Xiao X.J."/>
            <person name="Lin M."/>
            <person name="Wu X.Y."/>
            <person name="Wu W.L."/>
            <person name="Chen Y.Y."/>
            <person name="Chang S.B."/>
            <person name="Sakamoto S."/>
            <person name="Ohme-Takagi M."/>
            <person name="Yagi M."/>
            <person name="Zeng S.J."/>
            <person name="Shen C.Y."/>
            <person name="Yeh C.M."/>
            <person name="Luo Y.B."/>
            <person name="Tsai W.C."/>
            <person name="Van de Peer Y."/>
            <person name="Liu Z.J."/>
        </authorList>
    </citation>
    <scope>NUCLEOTIDE SEQUENCE [LARGE SCALE GENOMIC DNA]</scope>
    <source>
        <strain evidence="9">cv. Shenzhen</strain>
        <tissue evidence="8">Stem</tissue>
    </source>
</reference>
<dbReference type="SMART" id="SM00774">
    <property type="entry name" value="WRKY"/>
    <property type="match status" value="1"/>
</dbReference>
<evidence type="ECO:0000256" key="2">
    <source>
        <dbReference type="ARBA" id="ARBA00023015"/>
    </source>
</evidence>
<dbReference type="SUPFAM" id="SSF118290">
    <property type="entry name" value="WRKY DNA-binding domain"/>
    <property type="match status" value="1"/>
</dbReference>
<keyword evidence="4" id="KW-0804">Transcription</keyword>
<name>A0A2I0ATT9_9ASPA</name>
<dbReference type="GO" id="GO:0000976">
    <property type="term" value="F:transcription cis-regulatory region binding"/>
    <property type="evidence" value="ECO:0007669"/>
    <property type="project" value="TreeGrafter"/>
</dbReference>
<protein>
    <submittedName>
        <fullName evidence="8">Putative WRKY transcription factor 53</fullName>
    </submittedName>
</protein>
<dbReference type="PROSITE" id="PS50811">
    <property type="entry name" value="WRKY"/>
    <property type="match status" value="1"/>
</dbReference>
<dbReference type="InterPro" id="IPR044810">
    <property type="entry name" value="WRKY_plant"/>
</dbReference>
<evidence type="ECO:0000256" key="4">
    <source>
        <dbReference type="ARBA" id="ARBA00023163"/>
    </source>
</evidence>
<evidence type="ECO:0000256" key="6">
    <source>
        <dbReference type="SAM" id="MobiDB-lite"/>
    </source>
</evidence>
<dbReference type="AlphaFoldDB" id="A0A2I0ATT9"/>
<gene>
    <name evidence="8" type="primary">WRKY53</name>
    <name evidence="8" type="ORF">AXF42_Ash001054</name>
</gene>
<dbReference type="GO" id="GO:0003700">
    <property type="term" value="F:DNA-binding transcription factor activity"/>
    <property type="evidence" value="ECO:0007669"/>
    <property type="project" value="InterPro"/>
</dbReference>
<evidence type="ECO:0000256" key="3">
    <source>
        <dbReference type="ARBA" id="ARBA00023125"/>
    </source>
</evidence>
<dbReference type="GO" id="GO:0005634">
    <property type="term" value="C:nucleus"/>
    <property type="evidence" value="ECO:0007669"/>
    <property type="project" value="UniProtKB-SubCell"/>
</dbReference>
<feature type="domain" description="WRKY" evidence="7">
    <location>
        <begin position="15"/>
        <end position="74"/>
    </location>
</feature>